<dbReference type="AlphaFoldDB" id="A0A542ZAW8"/>
<dbReference type="EMBL" id="VFOS01000004">
    <property type="protein sequence ID" value="TQL57474.1"/>
    <property type="molecule type" value="Genomic_DNA"/>
</dbReference>
<protein>
    <submittedName>
        <fullName evidence="1">Uncharacterized protein</fullName>
    </submittedName>
</protein>
<organism evidence="1 2">
    <name type="scientific">Rarobacter faecitabidus</name>
    <dbReference type="NCBI Taxonomy" id="13243"/>
    <lineage>
        <taxon>Bacteria</taxon>
        <taxon>Bacillati</taxon>
        <taxon>Actinomycetota</taxon>
        <taxon>Actinomycetes</taxon>
        <taxon>Micrococcales</taxon>
        <taxon>Rarobacteraceae</taxon>
        <taxon>Rarobacter</taxon>
    </lineage>
</organism>
<dbReference type="RefSeq" id="WP_142121986.1">
    <property type="nucleotide sequence ID" value="NZ_BAAASV010000002.1"/>
</dbReference>
<dbReference type="OrthoDB" id="3216707at2"/>
<evidence type="ECO:0000313" key="1">
    <source>
        <dbReference type="EMBL" id="TQL57474.1"/>
    </source>
</evidence>
<comment type="caution">
    <text evidence="1">The sequence shown here is derived from an EMBL/GenBank/DDBJ whole genome shotgun (WGS) entry which is preliminary data.</text>
</comment>
<gene>
    <name evidence="1" type="ORF">FB461_2211</name>
</gene>
<reference evidence="1 2" key="1">
    <citation type="submission" date="2019-06" db="EMBL/GenBank/DDBJ databases">
        <title>Sequencing the genomes of 1000 actinobacteria strains.</title>
        <authorList>
            <person name="Klenk H.-P."/>
        </authorList>
    </citation>
    <scope>NUCLEOTIDE SEQUENCE [LARGE SCALE GENOMIC DNA]</scope>
    <source>
        <strain evidence="1 2">DSM 4813</strain>
    </source>
</reference>
<proteinExistence type="predicted"/>
<evidence type="ECO:0000313" key="2">
    <source>
        <dbReference type="Proteomes" id="UP000315389"/>
    </source>
</evidence>
<dbReference type="Proteomes" id="UP000315389">
    <property type="component" value="Unassembled WGS sequence"/>
</dbReference>
<sequence length="135" mass="15240">MSLHRRSTAVSTTYRAGYLQSPAWWARRFVFLIALQQSGSLACVSCTNALTVRAAHLHHLSYGGVVRNPDGSWSAEESDEDLVAMCVECHRAIHDLFDHHKHWHTLGRRGATLHAIAHLRRYRLTADPTKGPHHD</sequence>
<name>A0A542ZAW8_RARFA</name>
<accession>A0A542ZAW8</accession>
<keyword evidence="2" id="KW-1185">Reference proteome</keyword>